<dbReference type="Proteomes" id="UP000265643">
    <property type="component" value="Unassembled WGS sequence"/>
</dbReference>
<dbReference type="PANTHER" id="PTHR42659">
    <property type="entry name" value="XANTHINE DEHYDROGENASE SUBUNIT C-RELATED"/>
    <property type="match status" value="1"/>
</dbReference>
<evidence type="ECO:0000259" key="4">
    <source>
        <dbReference type="PROSITE" id="PS51387"/>
    </source>
</evidence>
<dbReference type="SMART" id="SM01092">
    <property type="entry name" value="CO_deh_flav_C"/>
    <property type="match status" value="1"/>
</dbReference>
<dbReference type="InterPro" id="IPR016166">
    <property type="entry name" value="FAD-bd_PCMH"/>
</dbReference>
<dbReference type="Gene3D" id="3.30.43.10">
    <property type="entry name" value="Uridine Diphospho-n-acetylenolpyruvylglucosamine Reductase, domain 2"/>
    <property type="match status" value="1"/>
</dbReference>
<dbReference type="Pfam" id="PF00941">
    <property type="entry name" value="FAD_binding_5"/>
    <property type="match status" value="1"/>
</dbReference>
<dbReference type="RefSeq" id="WP_119298835.1">
    <property type="nucleotide sequence ID" value="NZ_BHGK01000001.1"/>
</dbReference>
<dbReference type="GO" id="GO:0071949">
    <property type="term" value="F:FAD binding"/>
    <property type="evidence" value="ECO:0007669"/>
    <property type="project" value="InterPro"/>
</dbReference>
<dbReference type="InterPro" id="IPR036683">
    <property type="entry name" value="CO_DH_flav_C_dom_sf"/>
</dbReference>
<proteinExistence type="predicted"/>
<comment type="caution">
    <text evidence="5">The sequence shown here is derived from an EMBL/GenBank/DDBJ whole genome shotgun (WGS) entry which is preliminary data.</text>
</comment>
<dbReference type="InterPro" id="IPR051312">
    <property type="entry name" value="Diverse_Substr_Oxidored"/>
</dbReference>
<dbReference type="GO" id="GO:0002197">
    <property type="term" value="C:xanthine dehydrogenase complex"/>
    <property type="evidence" value="ECO:0007669"/>
    <property type="project" value="InterPro"/>
</dbReference>
<dbReference type="NCBIfam" id="NF007427">
    <property type="entry name" value="PRK09971.1"/>
    <property type="match status" value="1"/>
</dbReference>
<dbReference type="InterPro" id="IPR005107">
    <property type="entry name" value="CO_DH_flav_C"/>
</dbReference>
<dbReference type="Gene3D" id="3.30.465.10">
    <property type="match status" value="1"/>
</dbReference>
<dbReference type="PROSITE" id="PS51387">
    <property type="entry name" value="FAD_PCMH"/>
    <property type="match status" value="1"/>
</dbReference>
<dbReference type="InterPro" id="IPR016169">
    <property type="entry name" value="FAD-bd_PCMH_sub2"/>
</dbReference>
<dbReference type="SUPFAM" id="SSF56176">
    <property type="entry name" value="FAD-binding/transporter-associated domain-like"/>
    <property type="match status" value="1"/>
</dbReference>
<accession>A0A391P4K0</accession>
<dbReference type="EMBL" id="BHGK01000001">
    <property type="protein sequence ID" value="GCA68190.1"/>
    <property type="molecule type" value="Genomic_DNA"/>
</dbReference>
<dbReference type="GO" id="GO:0004854">
    <property type="term" value="F:xanthine dehydrogenase activity"/>
    <property type="evidence" value="ECO:0007669"/>
    <property type="project" value="InterPro"/>
</dbReference>
<dbReference type="InterPro" id="IPR050031">
    <property type="entry name" value="XdhB_XDHase"/>
</dbReference>
<dbReference type="InterPro" id="IPR002346">
    <property type="entry name" value="Mopterin_DH_FAD-bd"/>
</dbReference>
<dbReference type="Pfam" id="PF03450">
    <property type="entry name" value="CO_deh_flav_C"/>
    <property type="match status" value="1"/>
</dbReference>
<dbReference type="AlphaFoldDB" id="A0A391P4K0"/>
<evidence type="ECO:0000313" key="6">
    <source>
        <dbReference type="Proteomes" id="UP000265643"/>
    </source>
</evidence>
<dbReference type="NCBIfam" id="NF043083">
    <property type="entry name" value="XdhB_XDHase"/>
    <property type="match status" value="1"/>
</dbReference>
<organism evidence="5 6">
    <name type="scientific">Mediterraneibacter butyricigenes</name>
    <dbReference type="NCBI Taxonomy" id="2316025"/>
    <lineage>
        <taxon>Bacteria</taxon>
        <taxon>Bacillati</taxon>
        <taxon>Bacillota</taxon>
        <taxon>Clostridia</taxon>
        <taxon>Lachnospirales</taxon>
        <taxon>Lachnospiraceae</taxon>
        <taxon>Mediterraneibacter</taxon>
    </lineage>
</organism>
<dbReference type="Gene3D" id="3.30.390.50">
    <property type="entry name" value="CO dehydrogenase flavoprotein, C-terminal domain"/>
    <property type="match status" value="1"/>
</dbReference>
<keyword evidence="1" id="KW-0285">Flavoprotein</keyword>
<protein>
    <submittedName>
        <fullName evidence="5">Xanthine dehydrogenase FAD-binding subunit XdhB</fullName>
    </submittedName>
</protein>
<keyword evidence="2" id="KW-0274">FAD</keyword>
<evidence type="ECO:0000256" key="1">
    <source>
        <dbReference type="ARBA" id="ARBA00022630"/>
    </source>
</evidence>
<dbReference type="PANTHER" id="PTHR42659:SF9">
    <property type="entry name" value="XANTHINE DEHYDROGENASE FAD-BINDING SUBUNIT XDHB-RELATED"/>
    <property type="match status" value="1"/>
</dbReference>
<reference evidence="6" key="1">
    <citation type="submission" date="2018-09" db="EMBL/GenBank/DDBJ databases">
        <title>Draft Genome Sequence of Mediterraneibacter sp. KCTC 15684.</title>
        <authorList>
            <person name="Kim J.S."/>
            <person name="Han K.I."/>
            <person name="Suh M.K."/>
            <person name="Lee K.C."/>
            <person name="Eom M.K."/>
            <person name="Lee J.H."/>
            <person name="Park S.H."/>
            <person name="Kang S.W."/>
            <person name="Park J.E."/>
            <person name="Oh B.S."/>
            <person name="Yu S.Y."/>
            <person name="Choi S.H."/>
            <person name="Lee D.H."/>
            <person name="Yoon H."/>
            <person name="Kim B."/>
            <person name="Yang S.J."/>
            <person name="Lee J.S."/>
        </authorList>
    </citation>
    <scope>NUCLEOTIDE SEQUENCE [LARGE SCALE GENOMIC DNA]</scope>
    <source>
        <strain evidence="6">KCTC 15684</strain>
    </source>
</reference>
<dbReference type="InterPro" id="IPR036318">
    <property type="entry name" value="FAD-bd_PCMH-like_sf"/>
</dbReference>
<keyword evidence="3" id="KW-0560">Oxidoreductase</keyword>
<sequence length="295" mass="32275">MYDIKALYEAQSVDDAVHLMQQHPQAQIIAGGSDVLVQIREGRRAGVELVSIYGLDELRGVTMEEDGTIRIGSLTSFSHITKDPLIQKYINVLGEAVDMVGGPQIRNIGTIGGNTCNGVTSADSASTLHAWDAIVELTGPEGVRRLPIREFYIKAGKVDLRPAELQTAILLPRDSYEGYFGHYIKYAMRNAMDIATLGCSVNVKLSEDKQRIEDARIAYGVAGPIPIRAVAAEEQIRGKELSPEQVSAFSKAVLADINPRDSWRASKAFREHISQVLAKRALTEAIHRAGGEIHE</sequence>
<evidence type="ECO:0000256" key="3">
    <source>
        <dbReference type="ARBA" id="ARBA00023002"/>
    </source>
</evidence>
<name>A0A391P4K0_9FIRM</name>
<feature type="domain" description="FAD-binding PCMH-type" evidence="4">
    <location>
        <begin position="1"/>
        <end position="176"/>
    </location>
</feature>
<evidence type="ECO:0000313" key="5">
    <source>
        <dbReference type="EMBL" id="GCA68190.1"/>
    </source>
</evidence>
<gene>
    <name evidence="5" type="ORF">KGMB01110_26260</name>
</gene>
<dbReference type="FunFam" id="3.30.465.10:FF:000017">
    <property type="entry name" value="Xanthine dehydrogenase, FAD binding subunit"/>
    <property type="match status" value="1"/>
</dbReference>
<dbReference type="SUPFAM" id="SSF55447">
    <property type="entry name" value="CO dehydrogenase flavoprotein C-terminal domain-like"/>
    <property type="match status" value="1"/>
</dbReference>
<keyword evidence="6" id="KW-1185">Reference proteome</keyword>
<dbReference type="InterPro" id="IPR016167">
    <property type="entry name" value="FAD-bd_PCMH_sub1"/>
</dbReference>
<evidence type="ECO:0000256" key="2">
    <source>
        <dbReference type="ARBA" id="ARBA00022827"/>
    </source>
</evidence>